<reference evidence="8" key="1">
    <citation type="journal article" date="2022" name="Int. J. Syst. Evol. Microbiol.">
        <title>Pseudomonas aegrilactucae sp. nov. and Pseudomonas morbosilactucae sp. nov., pathogens causing bacterial rot of lettuce in Japan.</title>
        <authorList>
            <person name="Sawada H."/>
            <person name="Fujikawa T."/>
            <person name="Satou M."/>
        </authorList>
    </citation>
    <scope>NUCLEOTIDE SEQUENCE</scope>
    <source>
        <strain evidence="8">0166_1</strain>
    </source>
</reference>
<organism evidence="8 9">
    <name type="scientific">Capillimicrobium parvum</name>
    <dbReference type="NCBI Taxonomy" id="2884022"/>
    <lineage>
        <taxon>Bacteria</taxon>
        <taxon>Bacillati</taxon>
        <taxon>Actinomycetota</taxon>
        <taxon>Thermoleophilia</taxon>
        <taxon>Solirubrobacterales</taxon>
        <taxon>Capillimicrobiaceae</taxon>
        <taxon>Capillimicrobium</taxon>
    </lineage>
</organism>
<feature type="compositionally biased region" description="Low complexity" evidence="6">
    <location>
        <begin position="395"/>
        <end position="412"/>
    </location>
</feature>
<feature type="transmembrane region" description="Helical" evidence="7">
    <location>
        <begin position="252"/>
        <end position="273"/>
    </location>
</feature>
<dbReference type="Pfam" id="PF03706">
    <property type="entry name" value="LPG_synthase_TM"/>
    <property type="match status" value="1"/>
</dbReference>
<protein>
    <recommendedName>
        <fullName evidence="10">Flippase-like domain-containing protein</fullName>
    </recommendedName>
</protein>
<keyword evidence="2" id="KW-1003">Cell membrane</keyword>
<evidence type="ECO:0000313" key="9">
    <source>
        <dbReference type="Proteomes" id="UP001162834"/>
    </source>
</evidence>
<feature type="transmembrane region" description="Helical" evidence="7">
    <location>
        <begin position="329"/>
        <end position="345"/>
    </location>
</feature>
<dbReference type="InterPro" id="IPR022791">
    <property type="entry name" value="L-PG_synthase/AglD"/>
</dbReference>
<comment type="subcellular location">
    <subcellularLocation>
        <location evidence="1">Cell membrane</location>
        <topology evidence="1">Multi-pass membrane protein</topology>
    </subcellularLocation>
</comment>
<sequence>MEPRPSAAVLTPLSPSRHWGAAHASRRRPPRALLLAAAGGAAVAAVLLLGGRPAQAFADALDRIFSAQPGWALAAVGFELVSITGYSLLLWHVAGRGSSRIDLRTSYQVTLAGAAATRLLPTGGMGGVALTLWTLQRAGHRGRAAVRTLLTFLVILYGVFFAAILTVGVLLITHTAPGHGPVAFEALGIFAGAAVIVSALTLGIRRLRSPAAAPAPAMPGAGRLARLRGHSGVMGEAVADALRLARRPDARLLGAPVWWGFDIAALWAAFHAFGAPPPFAVLVLAYFVGQLANTIPLPGSVSGGLVGVLVAFGTPVDMALAAVLAYRALAVWTPVAPGAVALAGLRRSVKRWTAEDAAGAAPAAAPVAETPPAEPVEPARPDRRPATSIARCACSGSSTATRRRSAASSGSSPTCARAWPPITASA</sequence>
<dbReference type="GO" id="GO:0005886">
    <property type="term" value="C:plasma membrane"/>
    <property type="evidence" value="ECO:0007669"/>
    <property type="project" value="UniProtKB-SubCell"/>
</dbReference>
<dbReference type="RefSeq" id="WP_259311052.1">
    <property type="nucleotide sequence ID" value="NZ_CP087164.1"/>
</dbReference>
<proteinExistence type="predicted"/>
<dbReference type="Proteomes" id="UP001162834">
    <property type="component" value="Chromosome"/>
</dbReference>
<dbReference type="KEGG" id="sbae:DSM104329_03400"/>
<keyword evidence="3 7" id="KW-0812">Transmembrane</keyword>
<evidence type="ECO:0000256" key="3">
    <source>
        <dbReference type="ARBA" id="ARBA00022692"/>
    </source>
</evidence>
<feature type="transmembrane region" description="Helical" evidence="7">
    <location>
        <begin position="32"/>
        <end position="51"/>
    </location>
</feature>
<feature type="transmembrane region" description="Helical" evidence="7">
    <location>
        <begin position="184"/>
        <end position="204"/>
    </location>
</feature>
<name>A0A9E7C210_9ACTN</name>
<evidence type="ECO:0000313" key="8">
    <source>
        <dbReference type="EMBL" id="UGS36988.1"/>
    </source>
</evidence>
<feature type="region of interest" description="Disordered" evidence="6">
    <location>
        <begin position="360"/>
        <end position="426"/>
    </location>
</feature>
<dbReference type="PANTHER" id="PTHR39087">
    <property type="entry name" value="UPF0104 MEMBRANE PROTEIN MJ1595"/>
    <property type="match status" value="1"/>
</dbReference>
<keyword evidence="9" id="KW-1185">Reference proteome</keyword>
<feature type="transmembrane region" description="Helical" evidence="7">
    <location>
        <begin position="149"/>
        <end position="172"/>
    </location>
</feature>
<evidence type="ECO:0000256" key="6">
    <source>
        <dbReference type="SAM" id="MobiDB-lite"/>
    </source>
</evidence>
<evidence type="ECO:0000256" key="4">
    <source>
        <dbReference type="ARBA" id="ARBA00022989"/>
    </source>
</evidence>
<feature type="transmembrane region" description="Helical" evidence="7">
    <location>
        <begin position="71"/>
        <end position="94"/>
    </location>
</feature>
<evidence type="ECO:0000256" key="5">
    <source>
        <dbReference type="ARBA" id="ARBA00023136"/>
    </source>
</evidence>
<evidence type="ECO:0000256" key="1">
    <source>
        <dbReference type="ARBA" id="ARBA00004651"/>
    </source>
</evidence>
<dbReference type="PANTHER" id="PTHR39087:SF2">
    <property type="entry name" value="UPF0104 MEMBRANE PROTEIN MJ1595"/>
    <property type="match status" value="1"/>
</dbReference>
<feature type="transmembrane region" description="Helical" evidence="7">
    <location>
        <begin position="304"/>
        <end position="323"/>
    </location>
</feature>
<evidence type="ECO:0008006" key="10">
    <source>
        <dbReference type="Google" id="ProtNLM"/>
    </source>
</evidence>
<dbReference type="EMBL" id="CP087164">
    <property type="protein sequence ID" value="UGS36988.1"/>
    <property type="molecule type" value="Genomic_DNA"/>
</dbReference>
<gene>
    <name evidence="8" type="ORF">DSM104329_03400</name>
</gene>
<feature type="compositionally biased region" description="Low complexity" evidence="6">
    <location>
        <begin position="360"/>
        <end position="371"/>
    </location>
</feature>
<keyword evidence="4 7" id="KW-1133">Transmembrane helix</keyword>
<evidence type="ECO:0000256" key="7">
    <source>
        <dbReference type="SAM" id="Phobius"/>
    </source>
</evidence>
<keyword evidence="5 7" id="KW-0472">Membrane</keyword>
<accession>A0A9E7C210</accession>
<dbReference type="AlphaFoldDB" id="A0A9E7C210"/>
<evidence type="ECO:0000256" key="2">
    <source>
        <dbReference type="ARBA" id="ARBA00022475"/>
    </source>
</evidence>